<comment type="caution">
    <text evidence="1">The sequence shown here is derived from an EMBL/GenBank/DDBJ whole genome shotgun (WGS) entry which is preliminary data.</text>
</comment>
<dbReference type="AlphaFoldDB" id="A0A0V1H5Q5"/>
<proteinExistence type="predicted"/>
<organism evidence="1 2">
    <name type="scientific">Trichinella pseudospiralis</name>
    <name type="common">Parasitic roundworm</name>
    <dbReference type="NCBI Taxonomy" id="6337"/>
    <lineage>
        <taxon>Eukaryota</taxon>
        <taxon>Metazoa</taxon>
        <taxon>Ecdysozoa</taxon>
        <taxon>Nematoda</taxon>
        <taxon>Enoplea</taxon>
        <taxon>Dorylaimia</taxon>
        <taxon>Trichinellida</taxon>
        <taxon>Trichinellidae</taxon>
        <taxon>Trichinella</taxon>
    </lineage>
</organism>
<sequence length="32" mass="3466">MPFIAAVSQDNPSSVTMTISFCSPDMEVILSF</sequence>
<accession>A0A0V1H5Q5</accession>
<gene>
    <name evidence="1" type="ORF">T4C_7951</name>
</gene>
<dbReference type="Proteomes" id="UP000054826">
    <property type="component" value="Unassembled WGS sequence"/>
</dbReference>
<name>A0A0V1H5Q5_TRIPS</name>
<reference evidence="1 2" key="1">
    <citation type="submission" date="2015-01" db="EMBL/GenBank/DDBJ databases">
        <title>Evolution of Trichinella species and genotypes.</title>
        <authorList>
            <person name="Korhonen P.K."/>
            <person name="Edoardo P."/>
            <person name="Giuseppe L.R."/>
            <person name="Gasser R.B."/>
        </authorList>
    </citation>
    <scope>NUCLEOTIDE SEQUENCE [LARGE SCALE GENOMIC DNA]</scope>
    <source>
        <strain evidence="1">ISS176</strain>
    </source>
</reference>
<evidence type="ECO:0000313" key="1">
    <source>
        <dbReference type="EMBL" id="KRZ05599.1"/>
    </source>
</evidence>
<dbReference type="EMBL" id="JYDV01000699">
    <property type="protein sequence ID" value="KRZ05599.1"/>
    <property type="molecule type" value="Genomic_DNA"/>
</dbReference>
<evidence type="ECO:0000313" key="2">
    <source>
        <dbReference type="Proteomes" id="UP000054826"/>
    </source>
</evidence>
<protein>
    <submittedName>
        <fullName evidence="1">Uncharacterized protein</fullName>
    </submittedName>
</protein>